<evidence type="ECO:0000256" key="4">
    <source>
        <dbReference type="ARBA" id="ARBA00022827"/>
    </source>
</evidence>
<keyword evidence="3 6" id="KW-0285">Flavoprotein</keyword>
<accession>A0A1Y0BWQ7</accession>
<sequence length="288" mass="31482">MTSTDLFESAIAKARWEIVPVRDPEKAIAALPERSTVTVGCFAKTADGYLQTLSIVERLSGADFHAVPHIPARSFDSKNHALEIAKRYVDSGVTEVFVVGGNADEPHGPFNGAIDLLRCLADSNVSFSSVGVAAYPEGHPSPAFDYYGGLREKSEFASYCVTQVCFDGSAIKDEARRLREQDIELPMHVGVPGVLAQTELLKLSRWMGIGNSMKFLLKQRKLATRLLRPTEYNPHELIEDLLPAVHEPASGIIGLHLNTFNQVARTREWVRGMLGTDEPLGAGNHGNS</sequence>
<dbReference type="Pfam" id="PF02219">
    <property type="entry name" value="MTHFR"/>
    <property type="match status" value="1"/>
</dbReference>
<protein>
    <recommendedName>
        <fullName evidence="6">Methylenetetrahydrofolate reductase</fullName>
    </recommendedName>
</protein>
<dbReference type="RefSeq" id="WP_087072549.1">
    <property type="nucleotide sequence ID" value="NZ_CP020809.1"/>
</dbReference>
<dbReference type="UniPathway" id="UPA00193"/>
<evidence type="ECO:0000313" key="8">
    <source>
        <dbReference type="Proteomes" id="UP000195331"/>
    </source>
</evidence>
<evidence type="ECO:0000256" key="5">
    <source>
        <dbReference type="ARBA" id="ARBA00023002"/>
    </source>
</evidence>
<dbReference type="GO" id="GO:0035999">
    <property type="term" value="P:tetrahydrofolate interconversion"/>
    <property type="evidence" value="ECO:0007669"/>
    <property type="project" value="UniProtKB-UniPathway"/>
</dbReference>
<dbReference type="InterPro" id="IPR029041">
    <property type="entry name" value="FAD-linked_oxidoreductase-like"/>
</dbReference>
<evidence type="ECO:0000256" key="1">
    <source>
        <dbReference type="ARBA" id="ARBA00001974"/>
    </source>
</evidence>
<dbReference type="Gene3D" id="3.20.20.220">
    <property type="match status" value="1"/>
</dbReference>
<comment type="similarity">
    <text evidence="6">Belongs to the methylenetetrahydrofolate reductase family.</text>
</comment>
<keyword evidence="4 6" id="KW-0274">FAD</keyword>
<dbReference type="InterPro" id="IPR003171">
    <property type="entry name" value="Mehydrof_redctse-like"/>
</dbReference>
<dbReference type="GO" id="GO:0006555">
    <property type="term" value="P:methionine metabolic process"/>
    <property type="evidence" value="ECO:0007669"/>
    <property type="project" value="InterPro"/>
</dbReference>
<name>A0A1Y0BWQ7_9MYCO</name>
<keyword evidence="8" id="KW-1185">Reference proteome</keyword>
<evidence type="ECO:0000256" key="3">
    <source>
        <dbReference type="ARBA" id="ARBA00022630"/>
    </source>
</evidence>
<dbReference type="AlphaFoldDB" id="A0A1Y0BWQ7"/>
<dbReference type="EMBL" id="CP020809">
    <property type="protein sequence ID" value="ART67332.1"/>
    <property type="molecule type" value="Genomic_DNA"/>
</dbReference>
<reference evidence="7 8" key="1">
    <citation type="submission" date="2017-04" db="EMBL/GenBank/DDBJ databases">
        <title>Whole Genome Sequence of 1,4-Dioxane Degrading Bacterium Mycobacterium dioxanotrophicus PH-06.</title>
        <authorList>
            <person name="He Y."/>
        </authorList>
    </citation>
    <scope>NUCLEOTIDE SEQUENCE [LARGE SCALE GENOMIC DNA]</scope>
    <source>
        <strain evidence="7 8">PH-06</strain>
    </source>
</reference>
<dbReference type="GO" id="GO:0004489">
    <property type="term" value="F:methylenetetrahydrofolate reductase [NAD(P)H] activity"/>
    <property type="evidence" value="ECO:0007669"/>
    <property type="project" value="InterPro"/>
</dbReference>
<proteinExistence type="inferred from homology"/>
<dbReference type="Proteomes" id="UP000195331">
    <property type="component" value="Chromosome"/>
</dbReference>
<dbReference type="SUPFAM" id="SSF51730">
    <property type="entry name" value="FAD-linked oxidoreductase"/>
    <property type="match status" value="1"/>
</dbReference>
<dbReference type="OrthoDB" id="9812555at2"/>
<comment type="pathway">
    <text evidence="2 6">One-carbon metabolism; tetrahydrofolate interconversion.</text>
</comment>
<comment type="cofactor">
    <cofactor evidence="1 6">
        <name>FAD</name>
        <dbReference type="ChEBI" id="CHEBI:57692"/>
    </cofactor>
</comment>
<evidence type="ECO:0000256" key="2">
    <source>
        <dbReference type="ARBA" id="ARBA00004777"/>
    </source>
</evidence>
<evidence type="ECO:0000256" key="6">
    <source>
        <dbReference type="RuleBase" id="RU003862"/>
    </source>
</evidence>
<gene>
    <name evidence="7" type="ORF">BTO20_00815</name>
</gene>
<keyword evidence="5 6" id="KW-0560">Oxidoreductase</keyword>
<organism evidence="7 8">
    <name type="scientific">Mycobacterium dioxanotrophicus</name>
    <dbReference type="NCBI Taxonomy" id="482462"/>
    <lineage>
        <taxon>Bacteria</taxon>
        <taxon>Bacillati</taxon>
        <taxon>Actinomycetota</taxon>
        <taxon>Actinomycetes</taxon>
        <taxon>Mycobacteriales</taxon>
        <taxon>Mycobacteriaceae</taxon>
        <taxon>Mycobacterium</taxon>
    </lineage>
</organism>
<dbReference type="KEGG" id="mdx:BTO20_00815"/>
<evidence type="ECO:0000313" key="7">
    <source>
        <dbReference type="EMBL" id="ART67332.1"/>
    </source>
</evidence>